<keyword evidence="2" id="KW-1185">Reference proteome</keyword>
<dbReference type="NCBIfam" id="NF033894">
    <property type="entry name" value="Eex_IncN"/>
    <property type="match status" value="1"/>
</dbReference>
<keyword evidence="1" id="KW-0449">Lipoprotein</keyword>
<gene>
    <name evidence="1" type="ORF">LG219_04510</name>
</gene>
<evidence type="ECO:0000313" key="2">
    <source>
        <dbReference type="Proteomes" id="UP001198034"/>
    </source>
</evidence>
<dbReference type="InterPro" id="IPR047937">
    <property type="entry name" value="Eex_IncN-like"/>
</dbReference>
<protein>
    <submittedName>
        <fullName evidence="1">EexN family lipoprotein</fullName>
    </submittedName>
</protein>
<dbReference type="Proteomes" id="UP001198034">
    <property type="component" value="Unassembled WGS sequence"/>
</dbReference>
<reference evidence="1 2" key="1">
    <citation type="submission" date="2021-10" db="EMBL/GenBank/DDBJ databases">
        <authorList>
            <person name="Chen M."/>
        </authorList>
    </citation>
    <scope>NUCLEOTIDE SEQUENCE [LARGE SCALE GENOMIC DNA]</scope>
    <source>
        <strain evidence="1 2">H3-26</strain>
    </source>
</reference>
<sequence length="75" mass="8591">MRYIFVFITLVGTALCFAESSSHDVNYWMKSENKEELSKTIEKCSNDPAKYSANADCINAKEAKKKLFKKNFLSN</sequence>
<proteinExistence type="predicted"/>
<organism evidence="1 2">
    <name type="scientific">Deefgea salmonis</name>
    <dbReference type="NCBI Taxonomy" id="2875502"/>
    <lineage>
        <taxon>Bacteria</taxon>
        <taxon>Pseudomonadati</taxon>
        <taxon>Pseudomonadota</taxon>
        <taxon>Betaproteobacteria</taxon>
        <taxon>Neisseriales</taxon>
        <taxon>Chitinibacteraceae</taxon>
        <taxon>Deefgea</taxon>
    </lineage>
</organism>
<dbReference type="RefSeq" id="WP_226763349.1">
    <property type="nucleotide sequence ID" value="NZ_JAJAWG010000002.1"/>
</dbReference>
<accession>A0ABS8BIK6</accession>
<name>A0ABS8BIK6_9NEIS</name>
<comment type="caution">
    <text evidence="1">The sequence shown here is derived from an EMBL/GenBank/DDBJ whole genome shotgun (WGS) entry which is preliminary data.</text>
</comment>
<evidence type="ECO:0000313" key="1">
    <source>
        <dbReference type="EMBL" id="MCB5195553.1"/>
    </source>
</evidence>
<dbReference type="EMBL" id="JAJAWG010000002">
    <property type="protein sequence ID" value="MCB5195553.1"/>
    <property type="molecule type" value="Genomic_DNA"/>
</dbReference>